<feature type="domain" description="Enoyl reductase (ER)" evidence="1">
    <location>
        <begin position="7"/>
        <end position="315"/>
    </location>
</feature>
<sequence length="317" mass="33181">MVAVPEGLPGPEHFEVVDVPVREPGPGEVLVRNRYFPVSARLRTLLVGGVEGAPLPPVRVGEVPPSITVGEVVAVGGGEGPGVGDWMSHWDGWREESVVPVDGCTPLGDWLPDPVAHLGSWWTSYVALTRHARLRSGETVLVTAGAGGVGSIVGPLARLLGAGRVIATARTREKAQRLVHELGYDAAFVIGEEPVEAADVIVDNVGGATLRALLDVAKPGARVALVGALEGQLTGSGTTAPVELDTFGLILRGISLHGVNNRPDQDERDDWLGRLGGWLRSGALTFPHVRVSGIDSAPRALQEVIAGHHLGTVVVEL</sequence>
<comment type="caution">
    <text evidence="2">The sequence shown here is derived from an EMBL/GenBank/DDBJ whole genome shotgun (WGS) entry which is preliminary data.</text>
</comment>
<dbReference type="InterPro" id="IPR051397">
    <property type="entry name" value="Zn-ADH-like_protein"/>
</dbReference>
<dbReference type="Gene3D" id="3.40.50.720">
    <property type="entry name" value="NAD(P)-binding Rossmann-like Domain"/>
    <property type="match status" value="1"/>
</dbReference>
<dbReference type="SMART" id="SM00829">
    <property type="entry name" value="PKS_ER"/>
    <property type="match status" value="1"/>
</dbReference>
<dbReference type="SUPFAM" id="SSF50129">
    <property type="entry name" value="GroES-like"/>
    <property type="match status" value="1"/>
</dbReference>
<dbReference type="InterPro" id="IPR041694">
    <property type="entry name" value="ADH_N_2"/>
</dbReference>
<dbReference type="InterPro" id="IPR013149">
    <property type="entry name" value="ADH-like_C"/>
</dbReference>
<dbReference type="Pfam" id="PF16884">
    <property type="entry name" value="ADH_N_2"/>
    <property type="match status" value="1"/>
</dbReference>
<evidence type="ECO:0000313" key="2">
    <source>
        <dbReference type="EMBL" id="GLW89837.1"/>
    </source>
</evidence>
<dbReference type="AlphaFoldDB" id="A0A9W6V5X5"/>
<dbReference type="InterPro" id="IPR020843">
    <property type="entry name" value="ER"/>
</dbReference>
<gene>
    <name evidence="2" type="ORF">Aglo03_06530</name>
</gene>
<dbReference type="EMBL" id="BSSD01000001">
    <property type="protein sequence ID" value="GLW89837.1"/>
    <property type="molecule type" value="Genomic_DNA"/>
</dbReference>
<accession>A0A9W6V5X5</accession>
<name>A0A9W6V5X5_9PSEU</name>
<dbReference type="GO" id="GO:0016491">
    <property type="term" value="F:oxidoreductase activity"/>
    <property type="evidence" value="ECO:0007669"/>
    <property type="project" value="InterPro"/>
</dbReference>
<dbReference type="PANTHER" id="PTHR43677">
    <property type="entry name" value="SHORT-CHAIN DEHYDROGENASE/REDUCTASE"/>
    <property type="match status" value="1"/>
</dbReference>
<proteinExistence type="predicted"/>
<reference evidence="2" key="1">
    <citation type="submission" date="2023-02" db="EMBL/GenBank/DDBJ databases">
        <title>Actinokineospora globicatena NBRC 15670.</title>
        <authorList>
            <person name="Ichikawa N."/>
            <person name="Sato H."/>
            <person name="Tonouchi N."/>
        </authorList>
    </citation>
    <scope>NUCLEOTIDE SEQUENCE</scope>
    <source>
        <strain evidence="2">NBRC 15670</strain>
    </source>
</reference>
<evidence type="ECO:0000259" key="1">
    <source>
        <dbReference type="SMART" id="SM00829"/>
    </source>
</evidence>
<dbReference type="Pfam" id="PF00107">
    <property type="entry name" value="ADH_zinc_N"/>
    <property type="match status" value="1"/>
</dbReference>
<dbReference type="Gene3D" id="3.90.180.10">
    <property type="entry name" value="Medium-chain alcohol dehydrogenases, catalytic domain"/>
    <property type="match status" value="1"/>
</dbReference>
<dbReference type="InterPro" id="IPR011032">
    <property type="entry name" value="GroES-like_sf"/>
</dbReference>
<dbReference type="SUPFAM" id="SSF51735">
    <property type="entry name" value="NAD(P)-binding Rossmann-fold domains"/>
    <property type="match status" value="1"/>
</dbReference>
<evidence type="ECO:0000313" key="3">
    <source>
        <dbReference type="Proteomes" id="UP001165042"/>
    </source>
</evidence>
<keyword evidence="3" id="KW-1185">Reference proteome</keyword>
<dbReference type="Proteomes" id="UP001165042">
    <property type="component" value="Unassembled WGS sequence"/>
</dbReference>
<dbReference type="InterPro" id="IPR036291">
    <property type="entry name" value="NAD(P)-bd_dom_sf"/>
</dbReference>
<dbReference type="PANTHER" id="PTHR43677:SF4">
    <property type="entry name" value="QUINONE OXIDOREDUCTASE-LIKE PROTEIN 2"/>
    <property type="match status" value="1"/>
</dbReference>
<protein>
    <submittedName>
        <fullName evidence="2">NADP-dependent oxidoreductase</fullName>
    </submittedName>
</protein>
<organism evidence="2 3">
    <name type="scientific">Actinokineospora globicatena</name>
    <dbReference type="NCBI Taxonomy" id="103729"/>
    <lineage>
        <taxon>Bacteria</taxon>
        <taxon>Bacillati</taxon>
        <taxon>Actinomycetota</taxon>
        <taxon>Actinomycetes</taxon>
        <taxon>Pseudonocardiales</taxon>
        <taxon>Pseudonocardiaceae</taxon>
        <taxon>Actinokineospora</taxon>
    </lineage>
</organism>